<evidence type="ECO:0000313" key="1">
    <source>
        <dbReference type="EMBL" id="CAG8681558.1"/>
    </source>
</evidence>
<gene>
    <name evidence="1" type="ORF">FCALED_LOCUS12528</name>
</gene>
<evidence type="ECO:0000313" key="2">
    <source>
        <dbReference type="Proteomes" id="UP000789570"/>
    </source>
</evidence>
<dbReference type="AlphaFoldDB" id="A0A9N9EKM6"/>
<name>A0A9N9EKM6_9GLOM</name>
<dbReference type="EMBL" id="CAJVPQ010006170">
    <property type="protein sequence ID" value="CAG8681558.1"/>
    <property type="molecule type" value="Genomic_DNA"/>
</dbReference>
<accession>A0A9N9EKM6</accession>
<organism evidence="1 2">
    <name type="scientific">Funneliformis caledonium</name>
    <dbReference type="NCBI Taxonomy" id="1117310"/>
    <lineage>
        <taxon>Eukaryota</taxon>
        <taxon>Fungi</taxon>
        <taxon>Fungi incertae sedis</taxon>
        <taxon>Mucoromycota</taxon>
        <taxon>Glomeromycotina</taxon>
        <taxon>Glomeromycetes</taxon>
        <taxon>Glomerales</taxon>
        <taxon>Glomeraceae</taxon>
        <taxon>Funneliformis</taxon>
    </lineage>
</organism>
<protein>
    <submittedName>
        <fullName evidence="1">9535_t:CDS:1</fullName>
    </submittedName>
</protein>
<keyword evidence="2" id="KW-1185">Reference proteome</keyword>
<dbReference type="Proteomes" id="UP000789570">
    <property type="component" value="Unassembled WGS sequence"/>
</dbReference>
<proteinExistence type="predicted"/>
<comment type="caution">
    <text evidence="1">The sequence shown here is derived from an EMBL/GenBank/DDBJ whole genome shotgun (WGS) entry which is preliminary data.</text>
</comment>
<feature type="non-terminal residue" evidence="1">
    <location>
        <position position="1"/>
    </location>
</feature>
<reference evidence="1" key="1">
    <citation type="submission" date="2021-06" db="EMBL/GenBank/DDBJ databases">
        <authorList>
            <person name="Kallberg Y."/>
            <person name="Tangrot J."/>
            <person name="Rosling A."/>
        </authorList>
    </citation>
    <scope>NUCLEOTIDE SEQUENCE</scope>
    <source>
        <strain evidence="1">UK204</strain>
    </source>
</reference>
<sequence>VAKKDLDKLNNDILSIGSFTLSNKRIKLSEGKKQEVDQELTTKVYDVEIDGITNYTTKQSISFTDKQDLEFMISISSMDSNSLALIFVTFIQAIKPSILSSNMIHTTFKNS</sequence>